<comment type="caution">
    <text evidence="3">The sequence shown here is derived from an EMBL/GenBank/DDBJ whole genome shotgun (WGS) entry which is preliminary data.</text>
</comment>
<evidence type="ECO:0000259" key="2">
    <source>
        <dbReference type="Pfam" id="PF05170"/>
    </source>
</evidence>
<name>A0A7V4XTS2_9BACT</name>
<feature type="domain" description="AsmA" evidence="2">
    <location>
        <begin position="14"/>
        <end position="139"/>
    </location>
</feature>
<organism evidence="3">
    <name type="scientific">Acidobacterium capsulatum</name>
    <dbReference type="NCBI Taxonomy" id="33075"/>
    <lineage>
        <taxon>Bacteria</taxon>
        <taxon>Pseudomonadati</taxon>
        <taxon>Acidobacteriota</taxon>
        <taxon>Terriglobia</taxon>
        <taxon>Terriglobales</taxon>
        <taxon>Acidobacteriaceae</taxon>
        <taxon>Acidobacterium</taxon>
    </lineage>
</organism>
<keyword evidence="1" id="KW-0812">Transmembrane</keyword>
<accession>A0A7V4XTS2</accession>
<dbReference type="PANTHER" id="PTHR30441">
    <property type="entry name" value="DUF748 DOMAIN-CONTAINING PROTEIN"/>
    <property type="match status" value="1"/>
</dbReference>
<reference evidence="3" key="1">
    <citation type="journal article" date="2020" name="mSystems">
        <title>Genome- and Community-Level Interaction Insights into Carbon Utilization and Element Cycling Functions of Hydrothermarchaeota in Hydrothermal Sediment.</title>
        <authorList>
            <person name="Zhou Z."/>
            <person name="Liu Y."/>
            <person name="Xu W."/>
            <person name="Pan J."/>
            <person name="Luo Z.H."/>
            <person name="Li M."/>
        </authorList>
    </citation>
    <scope>NUCLEOTIDE SEQUENCE [LARGE SCALE GENOMIC DNA]</scope>
    <source>
        <strain evidence="3">SpSt-855</strain>
    </source>
</reference>
<feature type="transmembrane region" description="Helical" evidence="1">
    <location>
        <begin position="20"/>
        <end position="38"/>
    </location>
</feature>
<keyword evidence="1" id="KW-0472">Membrane</keyword>
<dbReference type="Pfam" id="PF05170">
    <property type="entry name" value="AsmA"/>
    <property type="match status" value="1"/>
</dbReference>
<proteinExistence type="predicted"/>
<dbReference type="PANTHER" id="PTHR30441:SF4">
    <property type="entry name" value="PROTEIN ASMA"/>
    <property type="match status" value="1"/>
</dbReference>
<evidence type="ECO:0000313" key="3">
    <source>
        <dbReference type="EMBL" id="HGY95073.1"/>
    </source>
</evidence>
<sequence>MQRLIGRRVVRVTRSMKIGLAIVACAILGLWAAGWYAVRSPDRYLPEVIAYLHKRTGLQIEIQHATVRLLPLTVRLYGVAVKNPKPFPSGYFLQAPEVDAAIPWMPLLHGHVAIRSLVVEKPVIHLISDPDGLWNFQNPSGAKTQPTRLSMGTISSLQIKDGTLYGSGLIDPSDAPGPVVFTARDFSGGVRQLNLGALQHGAHQTSVGGSVAVKTAIFGRIHLREIHSELQIEPASITFKNFRAKTYRGKADGDFTFNFASKQTRFDTDLRVSGVGIHYLLAEFETGPPKITGMMEAEMKLDGVIQHSSNPLSGIHGTGRITIRRGEFTSLNGNKEMAKMARFRDPGTSSLPISAFSSFSGDVDLNRQRILSRQINVNFYGIDVAGSGNVDELNSRLDYTGTATVLTKQGFFVSAFARIFKGAKSKHGRLVFPIRITGTLNNPKCSVVD</sequence>
<dbReference type="InterPro" id="IPR007844">
    <property type="entry name" value="AsmA"/>
</dbReference>
<gene>
    <name evidence="3" type="ORF">ENW50_10400</name>
</gene>
<protein>
    <submittedName>
        <fullName evidence="3">AsmA family protein</fullName>
    </submittedName>
</protein>
<dbReference type="EMBL" id="DTKL01000065">
    <property type="protein sequence ID" value="HGY95073.1"/>
    <property type="molecule type" value="Genomic_DNA"/>
</dbReference>
<keyword evidence="1" id="KW-1133">Transmembrane helix</keyword>
<dbReference type="InterPro" id="IPR052894">
    <property type="entry name" value="AsmA-related"/>
</dbReference>
<evidence type="ECO:0000256" key="1">
    <source>
        <dbReference type="SAM" id="Phobius"/>
    </source>
</evidence>
<dbReference type="AlphaFoldDB" id="A0A7V4XTS2"/>
<dbReference type="GO" id="GO:0090313">
    <property type="term" value="P:regulation of protein targeting to membrane"/>
    <property type="evidence" value="ECO:0007669"/>
    <property type="project" value="TreeGrafter"/>
</dbReference>
<dbReference type="GO" id="GO:0005886">
    <property type="term" value="C:plasma membrane"/>
    <property type="evidence" value="ECO:0007669"/>
    <property type="project" value="TreeGrafter"/>
</dbReference>